<comment type="caution">
    <text evidence="15">The sequence shown here is derived from an EMBL/GenBank/DDBJ whole genome shotgun (WGS) entry which is preliminary data.</text>
</comment>
<dbReference type="InterPro" id="IPR001433">
    <property type="entry name" value="OxRdtase_FAD/NAD-bd"/>
</dbReference>
<keyword evidence="9" id="KW-0560">Oxidoreductase</keyword>
<dbReference type="PROSITE" id="PS50902">
    <property type="entry name" value="FLAVODOXIN_LIKE"/>
    <property type="match status" value="1"/>
</dbReference>
<keyword evidence="6" id="KW-0949">S-adenosyl-L-methionine</keyword>
<keyword evidence="5" id="KW-0288">FMN</keyword>
<dbReference type="CDD" id="cd06203">
    <property type="entry name" value="methionine_synthase_red"/>
    <property type="match status" value="1"/>
</dbReference>
<evidence type="ECO:0000256" key="3">
    <source>
        <dbReference type="ARBA" id="ARBA00022605"/>
    </source>
</evidence>
<evidence type="ECO:0000256" key="11">
    <source>
        <dbReference type="ARBA" id="ARBA00039088"/>
    </source>
</evidence>
<dbReference type="GO" id="GO:0010181">
    <property type="term" value="F:FMN binding"/>
    <property type="evidence" value="ECO:0007669"/>
    <property type="project" value="InterPro"/>
</dbReference>
<feature type="domain" description="FAD-binding FR-type" evidence="14">
    <location>
        <begin position="341"/>
        <end position="606"/>
    </location>
</feature>
<name>A0AAV7VTS7_PLEWA</name>
<dbReference type="InterPro" id="IPR017938">
    <property type="entry name" value="Riboflavin_synthase-like_b-brl"/>
</dbReference>
<keyword evidence="8" id="KW-0521">NADP</keyword>
<dbReference type="InterPro" id="IPR023173">
    <property type="entry name" value="NADPH_Cyt_P450_Rdtase_alpha"/>
</dbReference>
<dbReference type="Gene3D" id="1.20.990.10">
    <property type="entry name" value="NADPH-cytochrome p450 Reductase, Chain A, domain 3"/>
    <property type="match status" value="1"/>
</dbReference>
<organism evidence="15 16">
    <name type="scientific">Pleurodeles waltl</name>
    <name type="common">Iberian ribbed newt</name>
    <dbReference type="NCBI Taxonomy" id="8319"/>
    <lineage>
        <taxon>Eukaryota</taxon>
        <taxon>Metazoa</taxon>
        <taxon>Chordata</taxon>
        <taxon>Craniata</taxon>
        <taxon>Vertebrata</taxon>
        <taxon>Euteleostomi</taxon>
        <taxon>Amphibia</taxon>
        <taxon>Batrachia</taxon>
        <taxon>Caudata</taxon>
        <taxon>Salamandroidea</taxon>
        <taxon>Salamandridae</taxon>
        <taxon>Pleurodelinae</taxon>
        <taxon>Pleurodeles</taxon>
    </lineage>
</organism>
<dbReference type="FunFam" id="3.40.50.360:FF:000059">
    <property type="entry name" value="5-methyltetrahydrofolate-homocysteine methyltransferase reductase"/>
    <property type="match status" value="1"/>
</dbReference>
<dbReference type="PANTHER" id="PTHR19384">
    <property type="entry name" value="NITRIC OXIDE SYNTHASE-RELATED"/>
    <property type="match status" value="1"/>
</dbReference>
<dbReference type="SUPFAM" id="SSF52218">
    <property type="entry name" value="Flavoproteins"/>
    <property type="match status" value="1"/>
</dbReference>
<comment type="cofactor">
    <cofactor evidence="1">
        <name>FMN</name>
        <dbReference type="ChEBI" id="CHEBI:58210"/>
    </cofactor>
</comment>
<dbReference type="PRINTS" id="PR00369">
    <property type="entry name" value="FLAVODOXIN"/>
</dbReference>
<evidence type="ECO:0000256" key="10">
    <source>
        <dbReference type="ARBA" id="ARBA00023167"/>
    </source>
</evidence>
<dbReference type="Proteomes" id="UP001066276">
    <property type="component" value="Chromosome 2_1"/>
</dbReference>
<dbReference type="Pfam" id="PF00258">
    <property type="entry name" value="Flavodoxin_1"/>
    <property type="match status" value="1"/>
</dbReference>
<dbReference type="InterPro" id="IPR001709">
    <property type="entry name" value="Flavoprot_Pyr_Nucl_cyt_Rdtase"/>
</dbReference>
<dbReference type="SUPFAM" id="SSF52343">
    <property type="entry name" value="Ferredoxin reductase-like, C-terminal NADP-linked domain"/>
    <property type="match status" value="1"/>
</dbReference>
<dbReference type="GO" id="GO:0050660">
    <property type="term" value="F:flavin adenine dinucleotide binding"/>
    <property type="evidence" value="ECO:0007669"/>
    <property type="project" value="TreeGrafter"/>
</dbReference>
<dbReference type="Gene3D" id="3.40.50.80">
    <property type="entry name" value="Nucleotide-binding domain of ferredoxin-NADP reductase (FNR) module"/>
    <property type="match status" value="1"/>
</dbReference>
<feature type="domain" description="Flavodoxin-like" evidence="13">
    <location>
        <begin position="80"/>
        <end position="223"/>
    </location>
</feature>
<evidence type="ECO:0000259" key="13">
    <source>
        <dbReference type="PROSITE" id="PS50902"/>
    </source>
</evidence>
<dbReference type="PRINTS" id="PR00371">
    <property type="entry name" value="FPNCR"/>
</dbReference>
<dbReference type="Pfam" id="PF00175">
    <property type="entry name" value="NAD_binding_1"/>
    <property type="match status" value="1"/>
</dbReference>
<reference evidence="15" key="1">
    <citation type="journal article" date="2022" name="bioRxiv">
        <title>Sequencing and chromosome-scale assembly of the giantPleurodeles waltlgenome.</title>
        <authorList>
            <person name="Brown T."/>
            <person name="Elewa A."/>
            <person name="Iarovenko S."/>
            <person name="Subramanian E."/>
            <person name="Araus A.J."/>
            <person name="Petzold A."/>
            <person name="Susuki M."/>
            <person name="Suzuki K.-i.T."/>
            <person name="Hayashi T."/>
            <person name="Toyoda A."/>
            <person name="Oliveira C."/>
            <person name="Osipova E."/>
            <person name="Leigh N.D."/>
            <person name="Simon A."/>
            <person name="Yun M.H."/>
        </authorList>
    </citation>
    <scope>NUCLEOTIDE SEQUENCE</scope>
    <source>
        <strain evidence="15">20211129_DDA</strain>
        <tissue evidence="15">Liver</tissue>
    </source>
</reference>
<evidence type="ECO:0000313" key="16">
    <source>
        <dbReference type="Proteomes" id="UP001066276"/>
    </source>
</evidence>
<dbReference type="PANTHER" id="PTHR19384:SF84">
    <property type="entry name" value="METHIONINE SYNTHASE REDUCTASE"/>
    <property type="match status" value="1"/>
</dbReference>
<evidence type="ECO:0000256" key="1">
    <source>
        <dbReference type="ARBA" id="ARBA00001917"/>
    </source>
</evidence>
<dbReference type="GO" id="GO:0005829">
    <property type="term" value="C:cytosol"/>
    <property type="evidence" value="ECO:0007669"/>
    <property type="project" value="TreeGrafter"/>
</dbReference>
<dbReference type="InterPro" id="IPR017927">
    <property type="entry name" value="FAD-bd_FR_type"/>
</dbReference>
<dbReference type="InterPro" id="IPR008254">
    <property type="entry name" value="Flavodoxin/NO_synth"/>
</dbReference>
<dbReference type="InterPro" id="IPR039261">
    <property type="entry name" value="FNR_nucleotide-bd"/>
</dbReference>
<dbReference type="FunFam" id="1.20.990.10:FF:000007">
    <property type="entry name" value="Methionine synthase reductase"/>
    <property type="match status" value="1"/>
</dbReference>
<dbReference type="FunFam" id="3.40.50.80:FF:000018">
    <property type="entry name" value="NADPH--cytochrome P450 reductase"/>
    <property type="match status" value="1"/>
</dbReference>
<dbReference type="EC" id="1.16.1.8" evidence="11"/>
<keyword evidence="16" id="KW-1185">Reference proteome</keyword>
<dbReference type="AlphaFoldDB" id="A0AAV7VTS7"/>
<evidence type="ECO:0000256" key="12">
    <source>
        <dbReference type="ARBA" id="ARBA00040659"/>
    </source>
</evidence>
<evidence type="ECO:0000256" key="9">
    <source>
        <dbReference type="ARBA" id="ARBA00023002"/>
    </source>
</evidence>
<evidence type="ECO:0000256" key="6">
    <source>
        <dbReference type="ARBA" id="ARBA00022691"/>
    </source>
</evidence>
<evidence type="ECO:0000313" key="15">
    <source>
        <dbReference type="EMBL" id="KAJ1203454.1"/>
    </source>
</evidence>
<dbReference type="EMBL" id="JANPWB010000003">
    <property type="protein sequence ID" value="KAJ1203454.1"/>
    <property type="molecule type" value="Genomic_DNA"/>
</dbReference>
<dbReference type="Gene3D" id="3.40.50.360">
    <property type="match status" value="1"/>
</dbReference>
<dbReference type="InterPro" id="IPR003097">
    <property type="entry name" value="CysJ-like_FAD-binding"/>
</dbReference>
<dbReference type="PROSITE" id="PS51384">
    <property type="entry name" value="FAD_FR"/>
    <property type="match status" value="1"/>
</dbReference>
<dbReference type="Gene3D" id="2.40.30.10">
    <property type="entry name" value="Translation factors"/>
    <property type="match status" value="1"/>
</dbReference>
<evidence type="ECO:0000256" key="8">
    <source>
        <dbReference type="ARBA" id="ARBA00022857"/>
    </source>
</evidence>
<dbReference type="GO" id="GO:0050667">
    <property type="term" value="P:homocysteine metabolic process"/>
    <property type="evidence" value="ECO:0007669"/>
    <property type="project" value="TreeGrafter"/>
</dbReference>
<evidence type="ECO:0000259" key="14">
    <source>
        <dbReference type="PROSITE" id="PS51384"/>
    </source>
</evidence>
<dbReference type="InterPro" id="IPR029039">
    <property type="entry name" value="Flavoprotein-like_sf"/>
</dbReference>
<evidence type="ECO:0000256" key="7">
    <source>
        <dbReference type="ARBA" id="ARBA00022827"/>
    </source>
</evidence>
<gene>
    <name evidence="15" type="ORF">NDU88_007240</name>
</gene>
<keyword evidence="4" id="KW-0285">Flavoprotein</keyword>
<proteinExistence type="predicted"/>
<sequence length="771" mass="86386">MLPVTESTRPVLNPHQDDFVSCSAFQCSCRWHFPKATQPNLRQEYNNFHGQKLGCYSHKRKNHEQAGGYPKMCCEIKRRFLLLYGTQHGQSKAIAEEIAQQAEQHGLVADVHSLKDIEEFDLQNEKDPVVIIVSTTGTGDPPDPAGRFVKEIHCRSLPANHFAHVRYGLLALGDSEYTFFCNGGKIIDKRLQELGAQHFCDTGYADDCVGLELVVDPWIEKLWAALKNEAMLREYRGDSTDGTQPVTNGIVADQDMQNATSLDWHMQLLRIAPSVDTPSLQNLVDIQQGKPNQDCEPSLAWSVPPLSQAALNIPALPPAYLDVQLQNAANEKSTFSVLNSEPNFQVPVTKAEQLTMPDAVKTCLLLELDISNTPFMYQPGDSFSVMCPNPDNEVDLLFQRLGLLEEKNAEVCLSILPGTKKRGATLPPHIPVTNSLKFILTWCLEIRAVPKKAFVRALLEYTSNGTEKRRLQEICSKQGAADYNRFIRDPSVCLLDILHAFPSCTPPLSLLLEHLPKLQARPYSAASSSLFHPGKLHFAFNIVDFPSCPERPVARKGVCTGWLAELVAPMLHVKGSTLQTDCKASKETVLPKVSIFSRPSLSFHLPADPSLPIVMVGPGTGISPFICFLQERSKLREEHMDWNFGNTWLFFGCRHHDKDYLFKEELRSFLKNGTLTYLKVCFSRNSPNSSKDVPVKYVQDNLRACARDVARILLKENGFFFVCGDAKNMAKDVNDALLDIISSELTVDKLEAMKTLATLREEKRYLQDVWS</sequence>
<dbReference type="SUPFAM" id="SSF63380">
    <property type="entry name" value="Riboflavin synthase domain-like"/>
    <property type="match status" value="1"/>
</dbReference>
<protein>
    <recommendedName>
        <fullName evidence="12">Methionine synthase reductase</fullName>
        <ecNumber evidence="11">1.16.1.8</ecNumber>
    </recommendedName>
</protein>
<dbReference type="Pfam" id="PF00667">
    <property type="entry name" value="FAD_binding_1"/>
    <property type="match status" value="1"/>
</dbReference>
<evidence type="ECO:0000256" key="2">
    <source>
        <dbReference type="ARBA" id="ARBA00001974"/>
    </source>
</evidence>
<comment type="cofactor">
    <cofactor evidence="2">
        <name>FAD</name>
        <dbReference type="ChEBI" id="CHEBI:57692"/>
    </cofactor>
</comment>
<dbReference type="InterPro" id="IPR001094">
    <property type="entry name" value="Flavdoxin-like"/>
</dbReference>
<keyword evidence="3" id="KW-0028">Amino-acid biosynthesis</keyword>
<keyword evidence="7" id="KW-0274">FAD</keyword>
<dbReference type="GO" id="GO:0030586">
    <property type="term" value="F:[methionine synthase] reductase (NADPH) activity"/>
    <property type="evidence" value="ECO:0007669"/>
    <property type="project" value="UniProtKB-EC"/>
</dbReference>
<evidence type="ECO:0000256" key="4">
    <source>
        <dbReference type="ARBA" id="ARBA00022630"/>
    </source>
</evidence>
<dbReference type="GO" id="GO:0009086">
    <property type="term" value="P:methionine biosynthetic process"/>
    <property type="evidence" value="ECO:0007669"/>
    <property type="project" value="UniProtKB-KW"/>
</dbReference>
<accession>A0AAV7VTS7</accession>
<evidence type="ECO:0000256" key="5">
    <source>
        <dbReference type="ARBA" id="ARBA00022643"/>
    </source>
</evidence>
<keyword evidence="10" id="KW-0486">Methionine biosynthesis</keyword>